<gene>
    <name evidence="1" type="ORF">OHU35_40200</name>
</gene>
<evidence type="ECO:0000313" key="1">
    <source>
        <dbReference type="EMBL" id="WTW31929.1"/>
    </source>
</evidence>
<reference evidence="1 2" key="1">
    <citation type="submission" date="2022-10" db="EMBL/GenBank/DDBJ databases">
        <title>The complete genomes of actinobacterial strains from the NBC collection.</title>
        <authorList>
            <person name="Joergensen T.S."/>
            <person name="Alvarez Arevalo M."/>
            <person name="Sterndorff E.B."/>
            <person name="Faurdal D."/>
            <person name="Vuksanovic O."/>
            <person name="Mourched A.-S."/>
            <person name="Charusanti P."/>
            <person name="Shaw S."/>
            <person name="Blin K."/>
            <person name="Weber T."/>
        </authorList>
    </citation>
    <scope>NUCLEOTIDE SEQUENCE [LARGE SCALE GENOMIC DNA]</scope>
    <source>
        <strain evidence="1 2">NBC_00017</strain>
    </source>
</reference>
<dbReference type="Proteomes" id="UP001621512">
    <property type="component" value="Chromosome"/>
</dbReference>
<name>A0ABZ1MXV1_STREF</name>
<evidence type="ECO:0000313" key="2">
    <source>
        <dbReference type="Proteomes" id="UP001621512"/>
    </source>
</evidence>
<dbReference type="RefSeq" id="WP_405508934.1">
    <property type="nucleotide sequence ID" value="NZ_CP108341.1"/>
</dbReference>
<keyword evidence="2" id="KW-1185">Reference proteome</keyword>
<accession>A0ABZ1MXV1</accession>
<protein>
    <submittedName>
        <fullName evidence="1">Uncharacterized protein</fullName>
    </submittedName>
</protein>
<proteinExistence type="predicted"/>
<dbReference type="EMBL" id="CP108341">
    <property type="protein sequence ID" value="WTW31929.1"/>
    <property type="molecule type" value="Genomic_DNA"/>
</dbReference>
<sequence>MGHRLQEWLGSAPADTRLLILEFGAGFNTPGVIRWPGEHLTRRFPAARLVRVNPDRPETPADLAGRALPVPAGADRLLDVLTAPHPALDPTVAP</sequence>
<organism evidence="1 2">
    <name type="scientific">Streptomyces purpurascens</name>
    <dbReference type="NCBI Taxonomy" id="1924"/>
    <lineage>
        <taxon>Bacteria</taxon>
        <taxon>Bacillati</taxon>
        <taxon>Actinomycetota</taxon>
        <taxon>Actinomycetes</taxon>
        <taxon>Kitasatosporales</taxon>
        <taxon>Streptomycetaceae</taxon>
        <taxon>Streptomyces</taxon>
    </lineage>
</organism>